<reference evidence="3" key="1">
    <citation type="submission" date="2017-08" db="EMBL/GenBank/DDBJ databases">
        <title>Direct submision.</title>
        <authorList>
            <person name="Kim S.-J."/>
            <person name="Rhee S.-K."/>
        </authorList>
    </citation>
    <scope>NUCLEOTIDE SEQUENCE [LARGE SCALE GENOMIC DNA]</scope>
    <source>
        <strain evidence="3">GI5</strain>
    </source>
</reference>
<dbReference type="AlphaFoldDB" id="A0A2K9LMV9"/>
<organism evidence="2 3">
    <name type="scientific">Ketobacter alkanivorans</name>
    <dbReference type="NCBI Taxonomy" id="1917421"/>
    <lineage>
        <taxon>Bacteria</taxon>
        <taxon>Pseudomonadati</taxon>
        <taxon>Pseudomonadota</taxon>
        <taxon>Gammaproteobacteria</taxon>
        <taxon>Pseudomonadales</taxon>
        <taxon>Ketobacteraceae</taxon>
        <taxon>Ketobacter</taxon>
    </lineage>
</organism>
<keyword evidence="1" id="KW-0175">Coiled coil</keyword>
<dbReference type="RefSeq" id="WP_101894997.1">
    <property type="nucleotide sequence ID" value="NZ_CP022684.1"/>
</dbReference>
<dbReference type="EMBL" id="CP022684">
    <property type="protein sequence ID" value="AUM13622.1"/>
    <property type="molecule type" value="Genomic_DNA"/>
</dbReference>
<dbReference type="OrthoDB" id="9821043at2"/>
<dbReference type="Proteomes" id="UP000235116">
    <property type="component" value="Chromosome"/>
</dbReference>
<proteinExistence type="predicted"/>
<evidence type="ECO:0000313" key="3">
    <source>
        <dbReference type="Proteomes" id="UP000235116"/>
    </source>
</evidence>
<gene>
    <name evidence="2" type="ORF">Kalk_14850</name>
</gene>
<dbReference type="KEGG" id="kak:Kalk_14850"/>
<name>A0A2K9LMV9_9GAMM</name>
<accession>A0A2K9LMV9</accession>
<keyword evidence="3" id="KW-1185">Reference proteome</keyword>
<evidence type="ECO:0000256" key="1">
    <source>
        <dbReference type="SAM" id="Coils"/>
    </source>
</evidence>
<protein>
    <submittedName>
        <fullName evidence="2">Uncharacterized protein</fullName>
    </submittedName>
</protein>
<feature type="coiled-coil region" evidence="1">
    <location>
        <begin position="135"/>
        <end position="162"/>
    </location>
</feature>
<evidence type="ECO:0000313" key="2">
    <source>
        <dbReference type="EMBL" id="AUM13622.1"/>
    </source>
</evidence>
<sequence length="357" mass="39932">MDEARNIKSILYPLARDVRNLHTFVANINNILQAEPERFALAAPPGLASLRNTLRSLTKSIKAMQEVNDIAIEESAVAEKLAARSMTLVLRPAAHLHDTVRALKQPLDRAFNLVARLNGYLNPLFVFTVSTAPVVDLMARDLEVLEQRLSGLKRSVARLSDQELISGLPQPIEDQLGVYGPRFKVMEKETADVANQMALLMGKMNHLVEISARLEPLMRMAVALNSAIDQLVPSMVLLKKLGKALANVQTRYEQEGSLTSKVDEALAELDLPMDALIQLEYQLQQEVDSYIDPILEPLQELTAHIKGTMPNTHELNGLESTLLAQHNRFNVVLKMSHVLFDNFDHLLQEYRLMSHVA</sequence>